<dbReference type="InterPro" id="IPR012258">
    <property type="entry name" value="Acyl-CoA_oxidase"/>
</dbReference>
<dbReference type="PANTHER" id="PTHR10909">
    <property type="entry name" value="ELECTRON TRANSPORT OXIDOREDUCTASE"/>
    <property type="match status" value="1"/>
</dbReference>
<dbReference type="GO" id="GO:0005504">
    <property type="term" value="F:fatty acid binding"/>
    <property type="evidence" value="ECO:0007669"/>
    <property type="project" value="TreeGrafter"/>
</dbReference>
<keyword evidence="2" id="KW-1185">Reference proteome</keyword>
<dbReference type="GO" id="GO:0071949">
    <property type="term" value="F:FAD binding"/>
    <property type="evidence" value="ECO:0007669"/>
    <property type="project" value="InterPro"/>
</dbReference>
<name>A0AAU9J170_9CILI</name>
<dbReference type="Gene3D" id="2.40.110.10">
    <property type="entry name" value="Butyryl-CoA Dehydrogenase, subunit A, domain 2"/>
    <property type="match status" value="1"/>
</dbReference>
<dbReference type="GO" id="GO:0055088">
    <property type="term" value="P:lipid homeostasis"/>
    <property type="evidence" value="ECO:0007669"/>
    <property type="project" value="TreeGrafter"/>
</dbReference>
<dbReference type="InterPro" id="IPR009100">
    <property type="entry name" value="AcylCoA_DH/oxidase_NM_dom_sf"/>
</dbReference>
<evidence type="ECO:0000313" key="2">
    <source>
        <dbReference type="Proteomes" id="UP001162131"/>
    </source>
</evidence>
<dbReference type="Proteomes" id="UP001162131">
    <property type="component" value="Unassembled WGS sequence"/>
</dbReference>
<dbReference type="GO" id="GO:0005777">
    <property type="term" value="C:peroxisome"/>
    <property type="evidence" value="ECO:0007669"/>
    <property type="project" value="InterPro"/>
</dbReference>
<evidence type="ECO:0000313" key="1">
    <source>
        <dbReference type="EMBL" id="CAG9314349.1"/>
    </source>
</evidence>
<reference evidence="1" key="1">
    <citation type="submission" date="2021-09" db="EMBL/GenBank/DDBJ databases">
        <authorList>
            <consortium name="AG Swart"/>
            <person name="Singh M."/>
            <person name="Singh A."/>
            <person name="Seah K."/>
            <person name="Emmerich C."/>
        </authorList>
    </citation>
    <scope>NUCLEOTIDE SEQUENCE</scope>
    <source>
        <strain evidence="1">ATCC30299</strain>
    </source>
</reference>
<accession>A0AAU9J170</accession>
<dbReference type="InterPro" id="IPR046373">
    <property type="entry name" value="Acyl-CoA_Oxase/DH_mid-dom_sf"/>
</dbReference>
<comment type="caution">
    <text evidence="1">The sequence shown here is derived from an EMBL/GenBank/DDBJ whole genome shotgun (WGS) entry which is preliminary data.</text>
</comment>
<protein>
    <recommendedName>
        <fullName evidence="3">Acyl-CoA oxidase</fullName>
    </recommendedName>
</protein>
<dbReference type="AlphaFoldDB" id="A0AAU9J170"/>
<sequence length="205" mass="23386">MSGSKRLNLINSQLSSQFPPIPYDESLDNYRKKGTEISKEILLRHFIGASYVLVMAFWSHMACDPVFNHHEEAEFSRSKKRERVFQQIASIYFKANLSYELCKEFPFRKYDLLYAIGDYDIGVGTRLLIHLVLYINAVESLGTSKHIEFIKRAYHLLDYGSFGMTELGHGSNVAKLETTAIYDHSAREFIINSPTSTSANSELVG</sequence>
<dbReference type="GO" id="GO:0003997">
    <property type="term" value="F:acyl-CoA oxidase activity"/>
    <property type="evidence" value="ECO:0007669"/>
    <property type="project" value="InterPro"/>
</dbReference>
<dbReference type="EMBL" id="CAJZBQ010000012">
    <property type="protein sequence ID" value="CAG9314349.1"/>
    <property type="molecule type" value="Genomic_DNA"/>
</dbReference>
<evidence type="ECO:0008006" key="3">
    <source>
        <dbReference type="Google" id="ProtNLM"/>
    </source>
</evidence>
<dbReference type="GO" id="GO:0033540">
    <property type="term" value="P:fatty acid beta-oxidation using acyl-CoA oxidase"/>
    <property type="evidence" value="ECO:0007669"/>
    <property type="project" value="TreeGrafter"/>
</dbReference>
<gene>
    <name evidence="1" type="ORF">BSTOLATCC_MIC11359</name>
</gene>
<dbReference type="SUPFAM" id="SSF56645">
    <property type="entry name" value="Acyl-CoA dehydrogenase NM domain-like"/>
    <property type="match status" value="1"/>
</dbReference>
<organism evidence="1 2">
    <name type="scientific">Blepharisma stoltei</name>
    <dbReference type="NCBI Taxonomy" id="1481888"/>
    <lineage>
        <taxon>Eukaryota</taxon>
        <taxon>Sar</taxon>
        <taxon>Alveolata</taxon>
        <taxon>Ciliophora</taxon>
        <taxon>Postciliodesmatophora</taxon>
        <taxon>Heterotrichea</taxon>
        <taxon>Heterotrichida</taxon>
        <taxon>Blepharismidae</taxon>
        <taxon>Blepharisma</taxon>
    </lineage>
</organism>
<proteinExistence type="predicted"/>